<evidence type="ECO:0000313" key="6">
    <source>
        <dbReference type="Proteomes" id="UP001056035"/>
    </source>
</evidence>
<accession>A0ABY5DZ12</accession>
<feature type="domain" description="Methyltransferase type 12" evidence="4">
    <location>
        <begin position="47"/>
        <end position="140"/>
    </location>
</feature>
<evidence type="ECO:0000256" key="1">
    <source>
        <dbReference type="ARBA" id="ARBA00022603"/>
    </source>
</evidence>
<evidence type="ECO:0000313" key="5">
    <source>
        <dbReference type="EMBL" id="UTI66082.1"/>
    </source>
</evidence>
<dbReference type="Proteomes" id="UP001056035">
    <property type="component" value="Chromosome"/>
</dbReference>
<dbReference type="PANTHER" id="PTHR43464:SF19">
    <property type="entry name" value="UBIQUINONE BIOSYNTHESIS O-METHYLTRANSFERASE, MITOCHONDRIAL"/>
    <property type="match status" value="1"/>
</dbReference>
<organism evidence="5 6">
    <name type="scientific">Paraconexibacter antarcticus</name>
    <dbReference type="NCBI Taxonomy" id="2949664"/>
    <lineage>
        <taxon>Bacteria</taxon>
        <taxon>Bacillati</taxon>
        <taxon>Actinomycetota</taxon>
        <taxon>Thermoleophilia</taxon>
        <taxon>Solirubrobacterales</taxon>
        <taxon>Paraconexibacteraceae</taxon>
        <taxon>Paraconexibacter</taxon>
    </lineage>
</organism>
<evidence type="ECO:0000256" key="3">
    <source>
        <dbReference type="ARBA" id="ARBA00022691"/>
    </source>
</evidence>
<dbReference type="InterPro" id="IPR029063">
    <property type="entry name" value="SAM-dependent_MTases_sf"/>
</dbReference>
<sequence length="188" mass="20031">MSVPAAHFEALYRADPDPWGFTDDPYERAKYARTVAALGGARARRALELGCSIGVLTAALAPHCDALVACDAAPTAVAAARARLAGTPGVEVRRAVLPDELPAGPFDLVVASEVLYYLDGPALARTLDGLEAALAPGGVLLAVHWTGHAPSHPLHADEVHDRLRSRAALRLDHEERHDGYRLDRLVRA</sequence>
<dbReference type="Pfam" id="PF08242">
    <property type="entry name" value="Methyltransf_12"/>
    <property type="match status" value="1"/>
</dbReference>
<evidence type="ECO:0000259" key="4">
    <source>
        <dbReference type="Pfam" id="PF08242"/>
    </source>
</evidence>
<keyword evidence="3" id="KW-0949">S-adenosyl-L-methionine</keyword>
<gene>
    <name evidence="5" type="ORF">NBH00_07720</name>
</gene>
<dbReference type="RefSeq" id="WP_254572760.1">
    <property type="nucleotide sequence ID" value="NZ_CP098502.1"/>
</dbReference>
<proteinExistence type="predicted"/>
<dbReference type="Gene3D" id="3.40.50.150">
    <property type="entry name" value="Vaccinia Virus protein VP39"/>
    <property type="match status" value="1"/>
</dbReference>
<dbReference type="InterPro" id="IPR013217">
    <property type="entry name" value="Methyltransf_12"/>
</dbReference>
<keyword evidence="1" id="KW-0489">Methyltransferase</keyword>
<evidence type="ECO:0000256" key="2">
    <source>
        <dbReference type="ARBA" id="ARBA00022679"/>
    </source>
</evidence>
<dbReference type="CDD" id="cd02440">
    <property type="entry name" value="AdoMet_MTases"/>
    <property type="match status" value="1"/>
</dbReference>
<reference evidence="5 6" key="1">
    <citation type="submission" date="2022-06" db="EMBL/GenBank/DDBJ databases">
        <title>Paraconexibacter antarcticus.</title>
        <authorList>
            <person name="Kim C.S."/>
        </authorList>
    </citation>
    <scope>NUCLEOTIDE SEQUENCE [LARGE SCALE GENOMIC DNA]</scope>
    <source>
        <strain evidence="5 6">02-257</strain>
    </source>
</reference>
<name>A0ABY5DZ12_9ACTN</name>
<dbReference type="PANTHER" id="PTHR43464">
    <property type="entry name" value="METHYLTRANSFERASE"/>
    <property type="match status" value="1"/>
</dbReference>
<protein>
    <submittedName>
        <fullName evidence="5">Nodulation S family protein</fullName>
    </submittedName>
</protein>
<dbReference type="SUPFAM" id="SSF53335">
    <property type="entry name" value="S-adenosyl-L-methionine-dependent methyltransferases"/>
    <property type="match status" value="1"/>
</dbReference>
<keyword evidence="6" id="KW-1185">Reference proteome</keyword>
<keyword evidence="2" id="KW-0808">Transferase</keyword>
<dbReference type="EMBL" id="CP098502">
    <property type="protein sequence ID" value="UTI66082.1"/>
    <property type="molecule type" value="Genomic_DNA"/>
</dbReference>